<dbReference type="GO" id="GO:0016491">
    <property type="term" value="F:oxidoreductase activity"/>
    <property type="evidence" value="ECO:0007669"/>
    <property type="project" value="TreeGrafter"/>
</dbReference>
<dbReference type="GO" id="GO:0005737">
    <property type="term" value="C:cytoplasm"/>
    <property type="evidence" value="ECO:0007669"/>
    <property type="project" value="TreeGrafter"/>
</dbReference>
<comment type="similarity">
    <text evidence="1">Belongs to the short-chain dehydrogenases/reductases (SDR) family.</text>
</comment>
<reference evidence="2" key="1">
    <citation type="submission" date="2023-06" db="EMBL/GenBank/DDBJ databases">
        <title>Conoideocrella luteorostrata (Hypocreales: Clavicipitaceae), a potential biocontrol fungus for elongate hemlock scale in United States Christmas tree production areas.</title>
        <authorList>
            <person name="Barrett H."/>
            <person name="Lovett B."/>
            <person name="Macias A.M."/>
            <person name="Stajich J.E."/>
            <person name="Kasson M.T."/>
        </authorList>
    </citation>
    <scope>NUCLEOTIDE SEQUENCE</scope>
    <source>
        <strain evidence="2">ARSEF 14590</strain>
    </source>
</reference>
<dbReference type="EMBL" id="JASWJB010000383">
    <property type="protein sequence ID" value="KAK2590911.1"/>
    <property type="molecule type" value="Genomic_DNA"/>
</dbReference>
<evidence type="ECO:0000313" key="3">
    <source>
        <dbReference type="Proteomes" id="UP001251528"/>
    </source>
</evidence>
<evidence type="ECO:0000256" key="1">
    <source>
        <dbReference type="ARBA" id="ARBA00006484"/>
    </source>
</evidence>
<organism evidence="2 3">
    <name type="scientific">Conoideocrella luteorostrata</name>
    <dbReference type="NCBI Taxonomy" id="1105319"/>
    <lineage>
        <taxon>Eukaryota</taxon>
        <taxon>Fungi</taxon>
        <taxon>Dikarya</taxon>
        <taxon>Ascomycota</taxon>
        <taxon>Pezizomycotina</taxon>
        <taxon>Sordariomycetes</taxon>
        <taxon>Hypocreomycetidae</taxon>
        <taxon>Hypocreales</taxon>
        <taxon>Clavicipitaceae</taxon>
        <taxon>Conoideocrella</taxon>
    </lineage>
</organism>
<dbReference type="PANTHER" id="PTHR43544">
    <property type="entry name" value="SHORT-CHAIN DEHYDROGENASE/REDUCTASE"/>
    <property type="match status" value="1"/>
</dbReference>
<sequence length="125" mass="13708">MTVGPFLATKYFLPNLKKSDAGKVINISSLLASISENDFGQFVSYRTAKAALNMETVTIAHELKAKNLNITMLMLDPGDIPTRLTKWVGNTSMLSSVNGMVKIIEEATLDMSGSYLSWNGNRVTF</sequence>
<dbReference type="AlphaFoldDB" id="A0AAJ0CDF1"/>
<dbReference type="PRINTS" id="PR00081">
    <property type="entry name" value="GDHRDH"/>
</dbReference>
<keyword evidence="3" id="KW-1185">Reference proteome</keyword>
<dbReference type="Proteomes" id="UP001251528">
    <property type="component" value="Unassembled WGS sequence"/>
</dbReference>
<protein>
    <submittedName>
        <fullName evidence="2">Uncharacterized protein</fullName>
    </submittedName>
</protein>
<dbReference type="InterPro" id="IPR036291">
    <property type="entry name" value="NAD(P)-bd_dom_sf"/>
</dbReference>
<gene>
    <name evidence="2" type="ORF">QQS21_011409</name>
</gene>
<accession>A0AAJ0CDF1</accession>
<name>A0AAJ0CDF1_9HYPO</name>
<dbReference type="Pfam" id="PF00106">
    <property type="entry name" value="adh_short"/>
    <property type="match status" value="1"/>
</dbReference>
<dbReference type="InterPro" id="IPR051468">
    <property type="entry name" value="Fungal_SecMetab_SDRs"/>
</dbReference>
<dbReference type="InterPro" id="IPR002347">
    <property type="entry name" value="SDR_fam"/>
</dbReference>
<dbReference type="SUPFAM" id="SSF51735">
    <property type="entry name" value="NAD(P)-binding Rossmann-fold domains"/>
    <property type="match status" value="1"/>
</dbReference>
<dbReference type="Gene3D" id="3.40.50.720">
    <property type="entry name" value="NAD(P)-binding Rossmann-like Domain"/>
    <property type="match status" value="1"/>
</dbReference>
<proteinExistence type="inferred from homology"/>
<evidence type="ECO:0000313" key="2">
    <source>
        <dbReference type="EMBL" id="KAK2590911.1"/>
    </source>
</evidence>
<dbReference type="PANTHER" id="PTHR43544:SF12">
    <property type="entry name" value="NAD(P)-BINDING ROSSMANN-FOLD SUPERFAMILY PROTEIN"/>
    <property type="match status" value="1"/>
</dbReference>
<comment type="caution">
    <text evidence="2">The sequence shown here is derived from an EMBL/GenBank/DDBJ whole genome shotgun (WGS) entry which is preliminary data.</text>
</comment>